<organism evidence="2 3">
    <name type="scientific">Botryobasidium botryosum (strain FD-172 SS1)</name>
    <dbReference type="NCBI Taxonomy" id="930990"/>
    <lineage>
        <taxon>Eukaryota</taxon>
        <taxon>Fungi</taxon>
        <taxon>Dikarya</taxon>
        <taxon>Basidiomycota</taxon>
        <taxon>Agaricomycotina</taxon>
        <taxon>Agaricomycetes</taxon>
        <taxon>Cantharellales</taxon>
        <taxon>Botryobasidiaceae</taxon>
        <taxon>Botryobasidium</taxon>
    </lineage>
</organism>
<feature type="transmembrane region" description="Helical" evidence="1">
    <location>
        <begin position="61"/>
        <end position="83"/>
    </location>
</feature>
<evidence type="ECO:0000313" key="2">
    <source>
        <dbReference type="EMBL" id="KDQ06996.1"/>
    </source>
</evidence>
<name>A0A067M5Y7_BOTB1</name>
<reference evidence="3" key="1">
    <citation type="journal article" date="2014" name="Proc. Natl. Acad. Sci. U.S.A.">
        <title>Extensive sampling of basidiomycete genomes demonstrates inadequacy of the white-rot/brown-rot paradigm for wood decay fungi.</title>
        <authorList>
            <person name="Riley R."/>
            <person name="Salamov A.A."/>
            <person name="Brown D.W."/>
            <person name="Nagy L.G."/>
            <person name="Floudas D."/>
            <person name="Held B.W."/>
            <person name="Levasseur A."/>
            <person name="Lombard V."/>
            <person name="Morin E."/>
            <person name="Otillar R."/>
            <person name="Lindquist E.A."/>
            <person name="Sun H."/>
            <person name="LaButti K.M."/>
            <person name="Schmutz J."/>
            <person name="Jabbour D."/>
            <person name="Luo H."/>
            <person name="Baker S.E."/>
            <person name="Pisabarro A.G."/>
            <person name="Walton J.D."/>
            <person name="Blanchette R.A."/>
            <person name="Henrissat B."/>
            <person name="Martin F."/>
            <person name="Cullen D."/>
            <person name="Hibbett D.S."/>
            <person name="Grigoriev I.V."/>
        </authorList>
    </citation>
    <scope>NUCLEOTIDE SEQUENCE [LARGE SCALE GENOMIC DNA]</scope>
    <source>
        <strain evidence="3">FD-172 SS1</strain>
    </source>
</reference>
<protein>
    <submittedName>
        <fullName evidence="2">Uncharacterized protein</fullName>
    </submittedName>
</protein>
<dbReference type="InParanoid" id="A0A067M5Y7"/>
<sequence>MISPQASRLETHPSTTGFTISFFLVELQAPVGSAFALTTSLTLLSRIFLIKLFHSTKRCIISFFSCWLSVALSILSLSFPFFHTLVTPFLWMNLVYFSFQSRQTVVFYVLASSPAIKN</sequence>
<dbReference type="HOGENOM" id="CLU_2072747_0_0_1"/>
<dbReference type="AlphaFoldDB" id="A0A067M5Y7"/>
<accession>A0A067M5Y7</accession>
<proteinExistence type="predicted"/>
<dbReference type="EMBL" id="KL198117">
    <property type="protein sequence ID" value="KDQ06996.1"/>
    <property type="molecule type" value="Genomic_DNA"/>
</dbReference>
<keyword evidence="1" id="KW-0812">Transmembrane</keyword>
<keyword evidence="1" id="KW-0472">Membrane</keyword>
<keyword evidence="3" id="KW-1185">Reference proteome</keyword>
<feature type="transmembrane region" description="Helical" evidence="1">
    <location>
        <begin position="31"/>
        <end position="49"/>
    </location>
</feature>
<evidence type="ECO:0000256" key="1">
    <source>
        <dbReference type="SAM" id="Phobius"/>
    </source>
</evidence>
<evidence type="ECO:0000313" key="3">
    <source>
        <dbReference type="Proteomes" id="UP000027195"/>
    </source>
</evidence>
<gene>
    <name evidence="2" type="ORF">BOTBODRAFT_229223</name>
</gene>
<keyword evidence="1" id="KW-1133">Transmembrane helix</keyword>
<dbReference type="Proteomes" id="UP000027195">
    <property type="component" value="Unassembled WGS sequence"/>
</dbReference>